<dbReference type="Proteomes" id="UP000505390">
    <property type="component" value="Unassembled WGS sequence"/>
</dbReference>
<dbReference type="Pfam" id="PF09642">
    <property type="entry name" value="YonK"/>
    <property type="match status" value="1"/>
</dbReference>
<feature type="domain" description="Bacillus phage SPbeta YonK" evidence="1">
    <location>
        <begin position="1"/>
        <end position="60"/>
    </location>
</feature>
<dbReference type="Proteomes" id="UP000459586">
    <property type="component" value="Unassembled WGS sequence"/>
</dbReference>
<evidence type="ECO:0000313" key="12">
    <source>
        <dbReference type="Proteomes" id="UP000442696"/>
    </source>
</evidence>
<gene>
    <name evidence="10" type="ORF">EIG94_08230</name>
    <name evidence="2" type="ORF">SAMEA1029512_02253</name>
    <name evidence="3" type="ORF">SAMEA1029528_02381</name>
    <name evidence="4" type="ORF">SAMEA2078260_02314</name>
    <name evidence="6" type="ORF">SAMEA2078588_02313</name>
    <name evidence="7" type="ORF">SAMEA2080344_02369</name>
    <name evidence="5" type="ORF">SAMEA2081063_02354</name>
    <name evidence="8" type="ORF">SAMEA4008575_02444</name>
    <name evidence="9" type="ORF">SAMEA70146418_02418</name>
</gene>
<evidence type="ECO:0000313" key="2">
    <source>
        <dbReference type="EMBL" id="CAA4150027.1"/>
    </source>
</evidence>
<dbReference type="EMBL" id="CACTQT010000015">
    <property type="protein sequence ID" value="CAA4392351.1"/>
    <property type="molecule type" value="Genomic_DNA"/>
</dbReference>
<dbReference type="Proteomes" id="UP000442696">
    <property type="component" value="Unassembled WGS sequence"/>
</dbReference>
<evidence type="ECO:0000313" key="4">
    <source>
        <dbReference type="EMBL" id="CAA4392351.1"/>
    </source>
</evidence>
<evidence type="ECO:0000313" key="6">
    <source>
        <dbReference type="EMBL" id="CAA6116406.1"/>
    </source>
</evidence>
<dbReference type="Proteomes" id="UP000442782">
    <property type="component" value="Unassembled WGS sequence"/>
</dbReference>
<evidence type="ECO:0000313" key="11">
    <source>
        <dbReference type="Proteomes" id="UP000293434"/>
    </source>
</evidence>
<dbReference type="RefSeq" id="WP_000057341.1">
    <property type="nucleotide sequence ID" value="NZ_AP025249.1"/>
</dbReference>
<evidence type="ECO:0000313" key="13">
    <source>
        <dbReference type="Proteomes" id="UP000442782"/>
    </source>
</evidence>
<proteinExistence type="predicted"/>
<evidence type="ECO:0000313" key="3">
    <source>
        <dbReference type="EMBL" id="CAA4154907.1"/>
    </source>
</evidence>
<evidence type="ECO:0000313" key="8">
    <source>
        <dbReference type="EMBL" id="CAC5808137.1"/>
    </source>
</evidence>
<dbReference type="EMBL" id="CAIIGD010000010">
    <property type="protein sequence ID" value="CAC8231294.1"/>
    <property type="molecule type" value="Genomic_DNA"/>
</dbReference>
<dbReference type="EMBL" id="CAIGXB010000011">
    <property type="protein sequence ID" value="CAC5808137.1"/>
    <property type="molecule type" value="Genomic_DNA"/>
</dbReference>
<evidence type="ECO:0000313" key="18">
    <source>
        <dbReference type="Proteomes" id="UP000505390"/>
    </source>
</evidence>
<dbReference type="AlphaFoldDB" id="A0A0Y9CSV0"/>
<organism evidence="4 12">
    <name type="scientific">Staphylococcus aureus</name>
    <dbReference type="NCBI Taxonomy" id="1280"/>
    <lineage>
        <taxon>Bacteria</taxon>
        <taxon>Bacillati</taxon>
        <taxon>Bacillota</taxon>
        <taxon>Bacilli</taxon>
        <taxon>Bacillales</taxon>
        <taxon>Staphylococcaceae</taxon>
        <taxon>Staphylococcus</taxon>
    </lineage>
</organism>
<dbReference type="EMBL" id="CACTOE010000017">
    <property type="protein sequence ID" value="CAA4150027.1"/>
    <property type="molecule type" value="Genomic_DNA"/>
</dbReference>
<evidence type="ECO:0000313" key="10">
    <source>
        <dbReference type="EMBL" id="RZH92996.1"/>
    </source>
</evidence>
<protein>
    <submittedName>
        <fullName evidence="4">Phage protein</fullName>
    </submittedName>
</protein>
<dbReference type="Proteomes" id="UP000459702">
    <property type="component" value="Unassembled WGS sequence"/>
</dbReference>
<evidence type="ECO:0000259" key="1">
    <source>
        <dbReference type="Pfam" id="PF09642"/>
    </source>
</evidence>
<dbReference type="EMBL" id="CACURZ010000016">
    <property type="protein sequence ID" value="CAA6381419.1"/>
    <property type="molecule type" value="Genomic_DNA"/>
</dbReference>
<dbReference type="EMBL" id="RQTC01000129">
    <property type="protein sequence ID" value="RZH92996.1"/>
    <property type="molecule type" value="Genomic_DNA"/>
</dbReference>
<dbReference type="EMBL" id="CACTWD010000017">
    <property type="protein sequence ID" value="CAA4700735.1"/>
    <property type="molecule type" value="Genomic_DNA"/>
</dbReference>
<dbReference type="Proteomes" id="UP000507112">
    <property type="component" value="Unassembled WGS sequence"/>
</dbReference>
<evidence type="ECO:0000313" key="17">
    <source>
        <dbReference type="Proteomes" id="UP000459702"/>
    </source>
</evidence>
<evidence type="ECO:0000313" key="5">
    <source>
        <dbReference type="EMBL" id="CAA4700735.1"/>
    </source>
</evidence>
<evidence type="ECO:0000313" key="16">
    <source>
        <dbReference type="Proteomes" id="UP000459586"/>
    </source>
</evidence>
<dbReference type="Proteomes" id="UP000443506">
    <property type="component" value="Unassembled WGS sequence"/>
</dbReference>
<dbReference type="EMBL" id="CACUNS010000016">
    <property type="protein sequence ID" value="CAA6116406.1"/>
    <property type="molecule type" value="Genomic_DNA"/>
</dbReference>
<evidence type="ECO:0000313" key="15">
    <source>
        <dbReference type="Proteomes" id="UP000443708"/>
    </source>
</evidence>
<comment type="caution">
    <text evidence="4">The sequence shown here is derived from an EMBL/GenBank/DDBJ whole genome shotgun (WGS) entry which is preliminary data.</text>
</comment>
<name>A0A0Y9CSV0_STAAU</name>
<dbReference type="Proteomes" id="UP000443708">
    <property type="component" value="Unassembled WGS sequence"/>
</dbReference>
<evidence type="ECO:0000313" key="19">
    <source>
        <dbReference type="Proteomes" id="UP000507112"/>
    </source>
</evidence>
<dbReference type="OMA" id="YVTITIK"/>
<dbReference type="InterPro" id="IPR018600">
    <property type="entry name" value="Phage_SP-beta_YonK"/>
</dbReference>
<dbReference type="SUPFAM" id="SSF160570">
    <property type="entry name" value="YonK-like"/>
    <property type="match status" value="1"/>
</dbReference>
<reference evidence="12 13" key="2">
    <citation type="submission" date="2019-12" db="EMBL/GenBank/DDBJ databases">
        <authorList>
            <consortium name="Pathogen Informatics"/>
        </authorList>
    </citation>
    <scope>NUCLEOTIDE SEQUENCE [LARGE SCALE GENOMIC DNA]</scope>
    <source>
        <strain evidence="9 19">MOS105</strain>
        <strain evidence="3 15">S040_N01_C01</strain>
        <strain evidence="2 13">S087_N01_C01</strain>
        <strain evidence="8 18">SG160</strain>
        <strain evidence="6 17">T012_N10_C04</strain>
        <strain evidence="4 12">T012_N16_C08</strain>
        <strain evidence="5 14">T065_N03_C06</strain>
        <strain evidence="7 16">T197_A02_C01</strain>
    </source>
</reference>
<sequence length="61" mass="7033">MAQITNSISFKNAIIDLENNQIIELNKDTEQQYSLSEVFSRFQDKYVSLTIKENSELGFEG</sequence>
<dbReference type="Proteomes" id="UP000293434">
    <property type="component" value="Unassembled WGS sequence"/>
</dbReference>
<evidence type="ECO:0000313" key="9">
    <source>
        <dbReference type="EMBL" id="CAC8231294.1"/>
    </source>
</evidence>
<dbReference type="Gene3D" id="6.20.120.10">
    <property type="match status" value="1"/>
</dbReference>
<dbReference type="InterPro" id="IPR037261">
    <property type="entry name" value="YonK_sf"/>
</dbReference>
<evidence type="ECO:0000313" key="7">
    <source>
        <dbReference type="EMBL" id="CAA6381419.1"/>
    </source>
</evidence>
<reference evidence="10 11" key="1">
    <citation type="submission" date="2018-11" db="EMBL/GenBank/DDBJ databases">
        <title>Genomic profiling of Staphylococcus species from a Poultry farm system in KwaZulu-Natal, South Africa.</title>
        <authorList>
            <person name="Amoako D.G."/>
            <person name="Somboro A.M."/>
            <person name="Abia A.L.K."/>
            <person name="Bester L.A."/>
            <person name="Essack S.Y."/>
        </authorList>
    </citation>
    <scope>NUCLEOTIDE SEQUENCE [LARGE SCALE GENOMIC DNA]</scope>
    <source>
        <strain evidence="10 11">SA9</strain>
    </source>
</reference>
<evidence type="ECO:0000313" key="14">
    <source>
        <dbReference type="Proteomes" id="UP000443506"/>
    </source>
</evidence>
<accession>A0A0Y9CSV0</accession>
<dbReference type="EMBL" id="CACTPI010000012">
    <property type="protein sequence ID" value="CAA4154907.1"/>
    <property type="molecule type" value="Genomic_DNA"/>
</dbReference>